<dbReference type="Gene3D" id="3.40.50.150">
    <property type="entry name" value="Vaccinia Virus protein VP39"/>
    <property type="match status" value="1"/>
</dbReference>
<dbReference type="Proteomes" id="UP000501753">
    <property type="component" value="Chromosome"/>
</dbReference>
<keyword evidence="5" id="KW-1185">Reference proteome</keyword>
<dbReference type="AlphaFoldDB" id="A0A3S9ZCE0"/>
<dbReference type="EMBL" id="CP029078">
    <property type="protein sequence ID" value="QCN87677.1"/>
    <property type="molecule type" value="Genomic_DNA"/>
</dbReference>
<keyword evidence="2" id="KW-0489">Methyltransferase</keyword>
<dbReference type="EMBL" id="CP034687">
    <property type="protein sequence ID" value="AZS85472.1"/>
    <property type="molecule type" value="Genomic_DNA"/>
</dbReference>
<organism evidence="2 4">
    <name type="scientific">Streptomyces griseoviridis</name>
    <dbReference type="NCBI Taxonomy" id="45398"/>
    <lineage>
        <taxon>Bacteria</taxon>
        <taxon>Bacillati</taxon>
        <taxon>Actinomycetota</taxon>
        <taxon>Actinomycetes</taxon>
        <taxon>Kitasatosporales</taxon>
        <taxon>Streptomycetaceae</taxon>
        <taxon>Streptomyces</taxon>
    </lineage>
</organism>
<gene>
    <name evidence="3" type="ORF">DDJ31_24240</name>
    <name evidence="2" type="ORF">ELQ87_15055</name>
</gene>
<name>A0A3S9ZCE0_STRGD</name>
<dbReference type="CDD" id="cd02440">
    <property type="entry name" value="AdoMet_MTases"/>
    <property type="match status" value="1"/>
</dbReference>
<dbReference type="SUPFAM" id="SSF53335">
    <property type="entry name" value="S-adenosyl-L-methionine-dependent methyltransferases"/>
    <property type="match status" value="1"/>
</dbReference>
<evidence type="ECO:0000313" key="2">
    <source>
        <dbReference type="EMBL" id="AZS85472.1"/>
    </source>
</evidence>
<dbReference type="GO" id="GO:0008168">
    <property type="term" value="F:methyltransferase activity"/>
    <property type="evidence" value="ECO:0007669"/>
    <property type="project" value="UniProtKB-KW"/>
</dbReference>
<dbReference type="OrthoDB" id="495703at2"/>
<reference evidence="2 4" key="2">
    <citation type="submission" date="2018-12" db="EMBL/GenBank/DDBJ databases">
        <title>Streptomyces griseoviridis F1-27 complete genome.</title>
        <authorList>
            <person name="Mariita R.M."/>
            <person name="Sello J.K."/>
        </authorList>
    </citation>
    <scope>NUCLEOTIDE SEQUENCE [LARGE SCALE GENOMIC DNA]</scope>
    <source>
        <strain evidence="2 4">F1-27</strain>
    </source>
</reference>
<dbReference type="Proteomes" id="UP000271291">
    <property type="component" value="Chromosome"/>
</dbReference>
<proteinExistence type="predicted"/>
<dbReference type="Pfam" id="PF13649">
    <property type="entry name" value="Methyltransf_25"/>
    <property type="match status" value="1"/>
</dbReference>
<keyword evidence="2" id="KW-0808">Transferase</keyword>
<dbReference type="RefSeq" id="WP_127178344.1">
    <property type="nucleotide sequence ID" value="NZ_CP029078.1"/>
</dbReference>
<evidence type="ECO:0000259" key="1">
    <source>
        <dbReference type="Pfam" id="PF13649"/>
    </source>
</evidence>
<sequence>MDVSSRYREAWEGYWRETSDAPGEAIWDADPSFSAAPHSELLLPHADASLPVVDLGCGNGTQTRYLAGRFPRAIGVDLAQAAIDHARRADPEGVAEFERLDLVDRDAVAALHERIGDANVYMRAVIHQSDAGDRPAVARAVATLIGSRGRAFVTELTRAAKDVLQRAMREPDGPPEKLRRVFAHGLRPADAEDTETPELLRAAGLTVLASGAAPLPQTAHLTDGTRIELPAHWYVLAGRGTPS</sequence>
<dbReference type="InterPro" id="IPR041698">
    <property type="entry name" value="Methyltransf_25"/>
</dbReference>
<dbReference type="InterPro" id="IPR029063">
    <property type="entry name" value="SAM-dependent_MTases_sf"/>
</dbReference>
<dbReference type="GO" id="GO:0032259">
    <property type="term" value="P:methylation"/>
    <property type="evidence" value="ECO:0007669"/>
    <property type="project" value="UniProtKB-KW"/>
</dbReference>
<evidence type="ECO:0000313" key="5">
    <source>
        <dbReference type="Proteomes" id="UP000501753"/>
    </source>
</evidence>
<feature type="domain" description="Methyltransferase" evidence="1">
    <location>
        <begin position="52"/>
        <end position="144"/>
    </location>
</feature>
<evidence type="ECO:0000313" key="4">
    <source>
        <dbReference type="Proteomes" id="UP000271291"/>
    </source>
</evidence>
<evidence type="ECO:0000313" key="3">
    <source>
        <dbReference type="EMBL" id="QCN87677.1"/>
    </source>
</evidence>
<dbReference type="KEGG" id="sgd:ELQ87_15055"/>
<accession>A0A3S9ZCE0</accession>
<reference evidence="3 5" key="1">
    <citation type="submission" date="2018-04" db="EMBL/GenBank/DDBJ databases">
        <title>Complete genome sequences of Streptomyces griseoviridis K61 and characterization of antagonistic properties of biological control agents.</title>
        <authorList>
            <person name="Mariita R.M."/>
            <person name="Sello J.K."/>
        </authorList>
    </citation>
    <scope>NUCLEOTIDE SEQUENCE [LARGE SCALE GENOMIC DNA]</scope>
    <source>
        <strain evidence="3 5">K61</strain>
    </source>
</reference>
<protein>
    <submittedName>
        <fullName evidence="2 3">SAM-dependent methyltransferase</fullName>
    </submittedName>
</protein>